<evidence type="ECO:0000256" key="3">
    <source>
        <dbReference type="ARBA" id="ARBA00022691"/>
    </source>
</evidence>
<comment type="similarity">
    <text evidence="7">Belongs to the radical SAM superfamily. Anaerobic sulfatase-maturating enzyme family.</text>
</comment>
<keyword evidence="3" id="KW-0949">S-adenosyl-L-methionine</keyword>
<protein>
    <recommendedName>
        <fullName evidence="8">Radical SAM core domain-containing protein</fullName>
    </recommendedName>
</protein>
<dbReference type="GO" id="GO:0046872">
    <property type="term" value="F:metal ion binding"/>
    <property type="evidence" value="ECO:0007669"/>
    <property type="project" value="UniProtKB-KW"/>
</dbReference>
<organism evidence="9 10">
    <name type="scientific">Candidatus Nealsonbacteria bacterium CG10_big_fil_rev_8_21_14_0_10_37_25</name>
    <dbReference type="NCBI Taxonomy" id="1974711"/>
    <lineage>
        <taxon>Bacteria</taxon>
        <taxon>Candidatus Nealsoniibacteriota</taxon>
    </lineage>
</organism>
<dbReference type="InterPro" id="IPR007197">
    <property type="entry name" value="rSAM"/>
</dbReference>
<gene>
    <name evidence="9" type="ORF">COU43_02815</name>
</gene>
<dbReference type="GO" id="GO:0032324">
    <property type="term" value="P:molybdopterin cofactor biosynthetic process"/>
    <property type="evidence" value="ECO:0007669"/>
    <property type="project" value="UniProtKB-ARBA"/>
</dbReference>
<dbReference type="SFLD" id="SFLDG01067">
    <property type="entry name" value="SPASM/twitch_domain_containing"/>
    <property type="match status" value="1"/>
</dbReference>
<evidence type="ECO:0000313" key="9">
    <source>
        <dbReference type="EMBL" id="PIR71421.1"/>
    </source>
</evidence>
<dbReference type="Gene3D" id="3.20.20.70">
    <property type="entry name" value="Aldolase class I"/>
    <property type="match status" value="1"/>
</dbReference>
<dbReference type="CDD" id="cd01335">
    <property type="entry name" value="Radical_SAM"/>
    <property type="match status" value="1"/>
</dbReference>
<evidence type="ECO:0000313" key="10">
    <source>
        <dbReference type="Proteomes" id="UP000228909"/>
    </source>
</evidence>
<keyword evidence="6" id="KW-0411">Iron-sulfur</keyword>
<evidence type="ECO:0000256" key="7">
    <source>
        <dbReference type="ARBA" id="ARBA00023601"/>
    </source>
</evidence>
<dbReference type="SUPFAM" id="SSF102114">
    <property type="entry name" value="Radical SAM enzymes"/>
    <property type="match status" value="1"/>
</dbReference>
<dbReference type="InterPro" id="IPR000385">
    <property type="entry name" value="MoaA_NifB_PqqE_Fe-S-bd_CS"/>
</dbReference>
<dbReference type="PROSITE" id="PS51918">
    <property type="entry name" value="RADICAL_SAM"/>
    <property type="match status" value="1"/>
</dbReference>
<dbReference type="AlphaFoldDB" id="A0A2H0TIQ6"/>
<accession>A0A2H0TIQ6</accession>
<dbReference type="GO" id="GO:0016491">
    <property type="term" value="F:oxidoreductase activity"/>
    <property type="evidence" value="ECO:0007669"/>
    <property type="project" value="InterPro"/>
</dbReference>
<dbReference type="InterPro" id="IPR023867">
    <property type="entry name" value="Sulphatase_maturase_rSAM"/>
</dbReference>
<keyword evidence="2" id="KW-0004">4Fe-4S</keyword>
<dbReference type="SFLD" id="SFLDS00029">
    <property type="entry name" value="Radical_SAM"/>
    <property type="match status" value="1"/>
</dbReference>
<comment type="caution">
    <text evidence="9">The sequence shown here is derived from an EMBL/GenBank/DDBJ whole genome shotgun (WGS) entry which is preliminary data.</text>
</comment>
<dbReference type="SFLD" id="SFLDG01386">
    <property type="entry name" value="main_SPASM_domain-containing"/>
    <property type="match status" value="1"/>
</dbReference>
<dbReference type="InterPro" id="IPR013785">
    <property type="entry name" value="Aldolase_TIM"/>
</dbReference>
<dbReference type="PANTHER" id="PTHR43273">
    <property type="entry name" value="ANAEROBIC SULFATASE-MATURATING ENZYME HOMOLOG ASLB-RELATED"/>
    <property type="match status" value="1"/>
</dbReference>
<dbReference type="PROSITE" id="PS01305">
    <property type="entry name" value="MOAA_NIFB_PQQE"/>
    <property type="match status" value="1"/>
</dbReference>
<name>A0A2H0TIQ6_9BACT</name>
<dbReference type="GO" id="GO:0051539">
    <property type="term" value="F:4 iron, 4 sulfur cluster binding"/>
    <property type="evidence" value="ECO:0007669"/>
    <property type="project" value="UniProtKB-KW"/>
</dbReference>
<keyword evidence="4" id="KW-0479">Metal-binding</keyword>
<dbReference type="InterPro" id="IPR006638">
    <property type="entry name" value="Elp3/MiaA/NifB-like_rSAM"/>
</dbReference>
<dbReference type="EMBL" id="PFCK01000078">
    <property type="protein sequence ID" value="PIR71421.1"/>
    <property type="molecule type" value="Genomic_DNA"/>
</dbReference>
<feature type="domain" description="Radical SAM core" evidence="8">
    <location>
        <begin position="81"/>
        <end position="318"/>
    </location>
</feature>
<dbReference type="Pfam" id="PF04055">
    <property type="entry name" value="Radical_SAM"/>
    <property type="match status" value="1"/>
</dbReference>
<keyword evidence="5" id="KW-0408">Iron</keyword>
<dbReference type="SMART" id="SM00729">
    <property type="entry name" value="Elp3"/>
    <property type="match status" value="1"/>
</dbReference>
<evidence type="ECO:0000256" key="1">
    <source>
        <dbReference type="ARBA" id="ARBA00001966"/>
    </source>
</evidence>
<evidence type="ECO:0000256" key="2">
    <source>
        <dbReference type="ARBA" id="ARBA00022485"/>
    </source>
</evidence>
<dbReference type="InterPro" id="IPR058240">
    <property type="entry name" value="rSAM_sf"/>
</dbReference>
<comment type="cofactor">
    <cofactor evidence="1">
        <name>[4Fe-4S] cluster</name>
        <dbReference type="ChEBI" id="CHEBI:49883"/>
    </cofactor>
</comment>
<dbReference type="NCBIfam" id="TIGR04085">
    <property type="entry name" value="rSAM_more_4Fe4S"/>
    <property type="match status" value="1"/>
</dbReference>
<dbReference type="PANTHER" id="PTHR43273:SF3">
    <property type="entry name" value="ANAEROBIC SULFATASE-MATURATING ENZYME HOMOLOG ASLB-RELATED"/>
    <property type="match status" value="1"/>
</dbReference>
<dbReference type="InterPro" id="IPR023885">
    <property type="entry name" value="4Fe4S-binding_SPASM_dom"/>
</dbReference>
<evidence type="ECO:0000256" key="6">
    <source>
        <dbReference type="ARBA" id="ARBA00023014"/>
    </source>
</evidence>
<proteinExistence type="inferred from homology"/>
<sequence>MSTNLPAKNLFEGNGVVALYHSLTHQVMYLEERVYQELQDLIETKRTPPQAKELIKQGFLVSLGYEENRILQEIRDKFLGRPVFGILYLLLTDICNLRCRYCYIEGAIPANYTFSLMSEEISIKGLNFFAKAFSKNPPDRKIERPTIIFYGGEPLLNRKAFLASVNEIARLKKISELPSTTSVSLITNATILDEEIIAAIVENEVSVSVSLDGSKDLHDVNRIFANGEGTFETVLKNIKWLQKAGANVSVSCTISKANIDQLEEVLLWLISEFQIKGLGFNMLLDLPGVTQADAEYTEKASEKIIRCYQIAREKGVYEERIMRKIGNFVKKSLHLVDCGGCGNQIVVTPDGRIGPCHAYASSNRFFPAHLNNPDFNPFQDQVFIEWSRRSPFNIPQCQFCEAIGLCGGGCPYNTELKLGNIWEIDPNFCLHSKRILEWLVWNLFEKTKERR</sequence>
<evidence type="ECO:0000256" key="5">
    <source>
        <dbReference type="ARBA" id="ARBA00023004"/>
    </source>
</evidence>
<dbReference type="Proteomes" id="UP000228909">
    <property type="component" value="Unassembled WGS sequence"/>
</dbReference>
<evidence type="ECO:0000259" key="8">
    <source>
        <dbReference type="PROSITE" id="PS51918"/>
    </source>
</evidence>
<evidence type="ECO:0000256" key="4">
    <source>
        <dbReference type="ARBA" id="ARBA00022723"/>
    </source>
</evidence>
<dbReference type="SFLD" id="SFLDG01384">
    <property type="entry name" value="thioether_bond_formation_requi"/>
    <property type="match status" value="1"/>
</dbReference>
<reference evidence="10" key="1">
    <citation type="submission" date="2017-09" db="EMBL/GenBank/DDBJ databases">
        <title>Depth-based differentiation of microbial function through sediment-hosted aquifers and enrichment of novel symbionts in the deep terrestrial subsurface.</title>
        <authorList>
            <person name="Probst A.J."/>
            <person name="Ladd B."/>
            <person name="Jarett J.K."/>
            <person name="Geller-Mcgrath D.E."/>
            <person name="Sieber C.M.K."/>
            <person name="Emerson J.B."/>
            <person name="Anantharaman K."/>
            <person name="Thomas B.C."/>
            <person name="Malmstrom R."/>
            <person name="Stieglmeier M."/>
            <person name="Klingl A."/>
            <person name="Woyke T."/>
            <person name="Ryan C.M."/>
            <person name="Banfield J.F."/>
        </authorList>
    </citation>
    <scope>NUCLEOTIDE SEQUENCE [LARGE SCALE GENOMIC DNA]</scope>
</reference>